<evidence type="ECO:0008006" key="4">
    <source>
        <dbReference type="Google" id="ProtNLM"/>
    </source>
</evidence>
<evidence type="ECO:0000256" key="1">
    <source>
        <dbReference type="SAM" id="Phobius"/>
    </source>
</evidence>
<feature type="transmembrane region" description="Helical" evidence="1">
    <location>
        <begin position="254"/>
        <end position="272"/>
    </location>
</feature>
<keyword evidence="3" id="KW-1185">Reference proteome</keyword>
<keyword evidence="1" id="KW-0812">Transmembrane</keyword>
<feature type="transmembrane region" description="Helical" evidence="1">
    <location>
        <begin position="337"/>
        <end position="356"/>
    </location>
</feature>
<feature type="transmembrane region" description="Helical" evidence="1">
    <location>
        <begin position="180"/>
        <end position="199"/>
    </location>
</feature>
<evidence type="ECO:0000313" key="2">
    <source>
        <dbReference type="EMBL" id="SFN11519.1"/>
    </source>
</evidence>
<accession>A0A1I4WEW8</accession>
<sequence length="489" mass="57872">MLLLSALYIIFICIYSIDLFDLGFIPSMIGRLQEGQIIYKDFDYIRPFLGLVFWDYLLKFIPGTTSYFILITRLLVVIQSLIIAVFIQKIIFDKVRCDVSLLLLICFLGTFSILPWHTIDGIFFGTISLYFYKKKWIFSALIFLAFACLTKQSFFIFGLGIFMMIVKDFYKKVPFHKKDIIIFIFSVIFLLFVVYHYQIVKNFHLFLNQVFNFSMTSGFYENGIAPYLFKIKLNNVLFFYFLVLLYFLDIKKKYAEVGVLIIFIGLIIYPFFNNGVYKGVHSVFLLVVILFVKYDFQNKFIFFLLFLGWSASISWGANSPFFFMFIMLYKFIDRSKLVFPMYIICLGVFSLYRLLYPYQSKSIFSSTHVFTKKLPTVSGLLISENEYQYLSEAKMIRSEYENIIFLPGSPILDVIYKNYINRASWEMDVEYPSWRKDFFKLKDSVFAIDNEQIKVYNKGFYKSSFTVEITKTRKIIKKNKFFTIYGPVN</sequence>
<proteinExistence type="predicted"/>
<name>A0A1I4WEW8_CHROL</name>
<dbReference type="EMBL" id="FOVD01000001">
    <property type="protein sequence ID" value="SFN11519.1"/>
    <property type="molecule type" value="Genomic_DNA"/>
</dbReference>
<gene>
    <name evidence="2" type="ORF">SAMN05421594_1110</name>
</gene>
<feature type="transmembrane region" description="Helical" evidence="1">
    <location>
        <begin position="136"/>
        <end position="159"/>
    </location>
</feature>
<keyword evidence="1" id="KW-0472">Membrane</keyword>
<feature type="transmembrane region" description="Helical" evidence="1">
    <location>
        <begin position="99"/>
        <end position="116"/>
    </location>
</feature>
<dbReference type="Proteomes" id="UP000198769">
    <property type="component" value="Unassembled WGS sequence"/>
</dbReference>
<keyword evidence="1" id="KW-1133">Transmembrane helix</keyword>
<protein>
    <recommendedName>
        <fullName evidence="4">Dolichyl-phosphate-mannose-protein mannosyltransferase</fullName>
    </recommendedName>
</protein>
<feature type="transmembrane region" description="Helical" evidence="1">
    <location>
        <begin position="303"/>
        <end position="331"/>
    </location>
</feature>
<feature type="transmembrane region" description="Helical" evidence="1">
    <location>
        <begin position="6"/>
        <end position="24"/>
    </location>
</feature>
<organism evidence="2 3">
    <name type="scientific">Chryseobacterium oleae</name>
    <dbReference type="NCBI Taxonomy" id="491207"/>
    <lineage>
        <taxon>Bacteria</taxon>
        <taxon>Pseudomonadati</taxon>
        <taxon>Bacteroidota</taxon>
        <taxon>Flavobacteriia</taxon>
        <taxon>Flavobacteriales</taxon>
        <taxon>Weeksellaceae</taxon>
        <taxon>Chryseobacterium group</taxon>
        <taxon>Chryseobacterium</taxon>
    </lineage>
</organism>
<feature type="transmembrane region" description="Helical" evidence="1">
    <location>
        <begin position="278"/>
        <end position="296"/>
    </location>
</feature>
<feature type="transmembrane region" description="Helical" evidence="1">
    <location>
        <begin position="67"/>
        <end position="87"/>
    </location>
</feature>
<feature type="transmembrane region" description="Helical" evidence="1">
    <location>
        <begin position="224"/>
        <end position="247"/>
    </location>
</feature>
<evidence type="ECO:0000313" key="3">
    <source>
        <dbReference type="Proteomes" id="UP000198769"/>
    </source>
</evidence>
<dbReference type="AlphaFoldDB" id="A0A1I4WEW8"/>
<reference evidence="3" key="1">
    <citation type="submission" date="2016-10" db="EMBL/GenBank/DDBJ databases">
        <authorList>
            <person name="Varghese N."/>
            <person name="Submissions S."/>
        </authorList>
    </citation>
    <scope>NUCLEOTIDE SEQUENCE [LARGE SCALE GENOMIC DNA]</scope>
    <source>
        <strain evidence="3">DSM 25575</strain>
    </source>
</reference>